<gene>
    <name evidence="7" type="primary">LOC106476650</name>
</gene>
<reference evidence="7" key="1">
    <citation type="submission" date="2025-08" db="UniProtKB">
        <authorList>
            <consortium name="RefSeq"/>
        </authorList>
    </citation>
    <scope>IDENTIFICATION</scope>
    <source>
        <tissue evidence="7">Muscle</tissue>
    </source>
</reference>
<sequence>YLFVAVLCIDVLYTGTADGNIVRITGKQIEKIARIGGDCEGPWEEEICGRPLGMRFDKNRNLYVLDAYYGLMHVNVRTGAVTPLLPYTEYINEKKLVFPNDLTIDDKGIIYFTDASTRWPLNRAIFNVLEHDNHGRIIKFDPSTKETEVLLENLYFPNGIQLAADGKSLLIAESNKLRIIRYYFRGPNKGKKTVFARLPGEPDNIRPSKNGGYWVALCFGRHAGSPTLIDWLAPYPAIRTLVARLLHATGTVLHYFSQFVSSPAVKSCAHLVESGRFFFSLMPRYGMVVELDKKGKIIRSLQSSDGQVAMLSEVLEHNGNLYIGSFINPFLLKLKA</sequence>
<name>A0ABM1C1U3_LIMPO</name>
<dbReference type="InterPro" id="IPR018119">
    <property type="entry name" value="Strictosidine_synth_cons-reg"/>
</dbReference>
<dbReference type="Proteomes" id="UP000694941">
    <property type="component" value="Unplaced"/>
</dbReference>
<keyword evidence="6" id="KW-1185">Reference proteome</keyword>
<dbReference type="GeneID" id="106476650"/>
<dbReference type="Pfam" id="PF03088">
    <property type="entry name" value="Str_synth"/>
    <property type="match status" value="1"/>
</dbReference>
<evidence type="ECO:0000256" key="4">
    <source>
        <dbReference type="SAM" id="SignalP"/>
    </source>
</evidence>
<organism evidence="6 7">
    <name type="scientific">Limulus polyphemus</name>
    <name type="common">Atlantic horseshoe crab</name>
    <dbReference type="NCBI Taxonomy" id="6850"/>
    <lineage>
        <taxon>Eukaryota</taxon>
        <taxon>Metazoa</taxon>
        <taxon>Ecdysozoa</taxon>
        <taxon>Arthropoda</taxon>
        <taxon>Chelicerata</taxon>
        <taxon>Merostomata</taxon>
        <taxon>Xiphosura</taxon>
        <taxon>Limulidae</taxon>
        <taxon>Limulus</taxon>
    </lineage>
</organism>
<evidence type="ECO:0000313" key="7">
    <source>
        <dbReference type="RefSeq" id="XP_013792746.2"/>
    </source>
</evidence>
<dbReference type="Gene3D" id="2.120.10.30">
    <property type="entry name" value="TolB, C-terminal domain"/>
    <property type="match status" value="1"/>
</dbReference>
<evidence type="ECO:0000256" key="2">
    <source>
        <dbReference type="ARBA" id="ARBA00022553"/>
    </source>
</evidence>
<feature type="chain" id="PRO_5045155114" evidence="4">
    <location>
        <begin position="20"/>
        <end position="336"/>
    </location>
</feature>
<dbReference type="RefSeq" id="XP_013792746.2">
    <property type="nucleotide sequence ID" value="XM_013937292.2"/>
</dbReference>
<proteinExistence type="inferred from homology"/>
<dbReference type="PANTHER" id="PTHR10426:SF88">
    <property type="entry name" value="ADIPOCYTE PLASMA MEMBRANE-ASSOCIATED PROTEIN HEMOMUCIN-RELATED"/>
    <property type="match status" value="1"/>
</dbReference>
<evidence type="ECO:0000256" key="1">
    <source>
        <dbReference type="ARBA" id="ARBA00009191"/>
    </source>
</evidence>
<feature type="signal peptide" evidence="4">
    <location>
        <begin position="1"/>
        <end position="19"/>
    </location>
</feature>
<feature type="non-terminal residue" evidence="7">
    <location>
        <position position="1"/>
    </location>
</feature>
<accession>A0ABM1C1U3</accession>
<comment type="similarity">
    <text evidence="1">Belongs to the strictosidine synthase family.</text>
</comment>
<evidence type="ECO:0000313" key="6">
    <source>
        <dbReference type="Proteomes" id="UP000694941"/>
    </source>
</evidence>
<keyword evidence="4" id="KW-0732">Signal</keyword>
<evidence type="ECO:0000256" key="3">
    <source>
        <dbReference type="ARBA" id="ARBA00023180"/>
    </source>
</evidence>
<evidence type="ECO:0000259" key="5">
    <source>
        <dbReference type="Pfam" id="PF03088"/>
    </source>
</evidence>
<keyword evidence="3" id="KW-0325">Glycoprotein</keyword>
<keyword evidence="2" id="KW-0597">Phosphoprotein</keyword>
<dbReference type="SUPFAM" id="SSF63829">
    <property type="entry name" value="Calcium-dependent phosphotriesterase"/>
    <property type="match status" value="1"/>
</dbReference>
<protein>
    <submittedName>
        <fullName evidence="7">Adipocyte plasma membrane-associated protein-like</fullName>
    </submittedName>
</protein>
<dbReference type="PANTHER" id="PTHR10426">
    <property type="entry name" value="STRICTOSIDINE SYNTHASE-RELATED"/>
    <property type="match status" value="1"/>
</dbReference>
<dbReference type="InterPro" id="IPR011042">
    <property type="entry name" value="6-blade_b-propeller_TolB-like"/>
</dbReference>
<feature type="domain" description="Strictosidine synthase conserved region" evidence="5">
    <location>
        <begin position="100"/>
        <end position="186"/>
    </location>
</feature>